<dbReference type="EMBL" id="MAJD01000001">
    <property type="protein sequence ID" value="OBX37800.1"/>
    <property type="molecule type" value="Genomic_DNA"/>
</dbReference>
<comment type="caution">
    <text evidence="2">The sequence shown here is derived from an EMBL/GenBank/DDBJ whole genome shotgun (WGS) entry which is preliminary data.</text>
</comment>
<accession>A0A1B8P6E6</accession>
<evidence type="ECO:0000313" key="2">
    <source>
        <dbReference type="EMBL" id="OBX37800.1"/>
    </source>
</evidence>
<sequence length="54" mass="6026">MNPSLGATFALLRSRLLLRLQDLDWPSMANPFGGMRLTHGKGPSRRLIPGAHYH</sequence>
<name>A0A1B8P6E6_HALEL</name>
<protein>
    <submittedName>
        <fullName evidence="2">Uncharacterized protein</fullName>
    </submittedName>
</protein>
<evidence type="ECO:0000313" key="3">
    <source>
        <dbReference type="Proteomes" id="UP000092504"/>
    </source>
</evidence>
<proteinExistence type="predicted"/>
<evidence type="ECO:0000256" key="1">
    <source>
        <dbReference type="SAM" id="MobiDB-lite"/>
    </source>
</evidence>
<organism evidence="2 3">
    <name type="scientific">Halomonas elongata</name>
    <dbReference type="NCBI Taxonomy" id="2746"/>
    <lineage>
        <taxon>Bacteria</taxon>
        <taxon>Pseudomonadati</taxon>
        <taxon>Pseudomonadota</taxon>
        <taxon>Gammaproteobacteria</taxon>
        <taxon>Oceanospirillales</taxon>
        <taxon>Halomonadaceae</taxon>
        <taxon>Halomonas</taxon>
    </lineage>
</organism>
<reference evidence="2 3" key="1">
    <citation type="submission" date="2016-06" db="EMBL/GenBank/DDBJ databases">
        <title>Genome sequence of halotolerant plant growth promoting strain of Halomonas elongata HEK1 isolated from salterns of Rann of Kutch, Gujarat, India.</title>
        <authorList>
            <person name="Gaba S."/>
            <person name="Singh R.N."/>
            <person name="Abrol S."/>
            <person name="Kaushik R."/>
            <person name="Saxena A.K."/>
        </authorList>
    </citation>
    <scope>NUCLEOTIDE SEQUENCE [LARGE SCALE GENOMIC DNA]</scope>
    <source>
        <strain evidence="2 3">HEK1</strain>
    </source>
</reference>
<gene>
    <name evidence="2" type="ORF">A8U91_02178</name>
</gene>
<feature type="region of interest" description="Disordered" evidence="1">
    <location>
        <begin position="34"/>
        <end position="54"/>
    </location>
</feature>
<dbReference type="AlphaFoldDB" id="A0A1B8P6E6"/>
<dbReference type="Proteomes" id="UP000092504">
    <property type="component" value="Unassembled WGS sequence"/>
</dbReference>